<dbReference type="EMBL" id="SRLO01003895">
    <property type="protein sequence ID" value="TNN31023.1"/>
    <property type="molecule type" value="Genomic_DNA"/>
</dbReference>
<name>A0A4Z2EQF8_9TELE</name>
<evidence type="ECO:0000313" key="2">
    <source>
        <dbReference type="Proteomes" id="UP000314294"/>
    </source>
</evidence>
<gene>
    <name evidence="1" type="ORF">EYF80_058825</name>
</gene>
<sequence>MDSFYNLLGTGHAPKVSQAFIYNMSLKETFYQEVHNMTLKDQKSCSRTERDHEELGRDSMVRKRVKPFQDTLNLYYEVEQKMRNKQSKSNYESLCLSPVRGSRPHVWAGPRGHWLRTGLHNTKERRDY</sequence>
<comment type="caution">
    <text evidence="1">The sequence shown here is derived from an EMBL/GenBank/DDBJ whole genome shotgun (WGS) entry which is preliminary data.</text>
</comment>
<proteinExistence type="predicted"/>
<reference evidence="1 2" key="1">
    <citation type="submission" date="2019-03" db="EMBL/GenBank/DDBJ databases">
        <title>First draft genome of Liparis tanakae, snailfish: a comprehensive survey of snailfish specific genes.</title>
        <authorList>
            <person name="Kim W."/>
            <person name="Song I."/>
            <person name="Jeong J.-H."/>
            <person name="Kim D."/>
            <person name="Kim S."/>
            <person name="Ryu S."/>
            <person name="Song J.Y."/>
            <person name="Lee S.K."/>
        </authorList>
    </citation>
    <scope>NUCLEOTIDE SEQUENCE [LARGE SCALE GENOMIC DNA]</scope>
    <source>
        <tissue evidence="1">Muscle</tissue>
    </source>
</reference>
<keyword evidence="2" id="KW-1185">Reference proteome</keyword>
<dbReference type="AlphaFoldDB" id="A0A4Z2EQF8"/>
<dbReference type="Proteomes" id="UP000314294">
    <property type="component" value="Unassembled WGS sequence"/>
</dbReference>
<organism evidence="1 2">
    <name type="scientific">Liparis tanakae</name>
    <name type="common">Tanaka's snailfish</name>
    <dbReference type="NCBI Taxonomy" id="230148"/>
    <lineage>
        <taxon>Eukaryota</taxon>
        <taxon>Metazoa</taxon>
        <taxon>Chordata</taxon>
        <taxon>Craniata</taxon>
        <taxon>Vertebrata</taxon>
        <taxon>Euteleostomi</taxon>
        <taxon>Actinopterygii</taxon>
        <taxon>Neopterygii</taxon>
        <taxon>Teleostei</taxon>
        <taxon>Neoteleostei</taxon>
        <taxon>Acanthomorphata</taxon>
        <taxon>Eupercaria</taxon>
        <taxon>Perciformes</taxon>
        <taxon>Cottioidei</taxon>
        <taxon>Cottales</taxon>
        <taxon>Liparidae</taxon>
        <taxon>Liparis</taxon>
    </lineage>
</organism>
<evidence type="ECO:0000313" key="1">
    <source>
        <dbReference type="EMBL" id="TNN31023.1"/>
    </source>
</evidence>
<protein>
    <submittedName>
        <fullName evidence="1">Uncharacterized protein</fullName>
    </submittedName>
</protein>
<accession>A0A4Z2EQF8</accession>